<dbReference type="GO" id="GO:0005524">
    <property type="term" value="F:ATP binding"/>
    <property type="evidence" value="ECO:0007669"/>
    <property type="project" value="UniProtKB-KW"/>
</dbReference>
<dbReference type="SUPFAM" id="SSF53067">
    <property type="entry name" value="Actin-like ATPase domain"/>
    <property type="match status" value="2"/>
</dbReference>
<evidence type="ECO:0000256" key="3">
    <source>
        <dbReference type="ARBA" id="ARBA00022840"/>
    </source>
</evidence>
<evidence type="ECO:0000256" key="2">
    <source>
        <dbReference type="ARBA" id="ARBA00022741"/>
    </source>
</evidence>
<proteinExistence type="inferred from homology"/>
<name>A0A517XRS4_9BACT</name>
<dbReference type="RefSeq" id="WP_145237254.1">
    <property type="nucleotide sequence ID" value="NZ_CP036273.1"/>
</dbReference>
<dbReference type="EMBL" id="CP036273">
    <property type="protein sequence ID" value="QDU20162.1"/>
    <property type="molecule type" value="Genomic_DNA"/>
</dbReference>
<dbReference type="InterPro" id="IPR043129">
    <property type="entry name" value="ATPase_NBD"/>
</dbReference>
<dbReference type="InterPro" id="IPR029048">
    <property type="entry name" value="HSP70_C_sf"/>
</dbReference>
<dbReference type="SUPFAM" id="SSF100920">
    <property type="entry name" value="Heat shock protein 70kD (HSP70), peptide-binding domain"/>
    <property type="match status" value="1"/>
</dbReference>
<dbReference type="OrthoDB" id="9766019at2"/>
<dbReference type="Proteomes" id="UP000319576">
    <property type="component" value="Chromosome"/>
</dbReference>
<dbReference type="InterPro" id="IPR018181">
    <property type="entry name" value="Heat_shock_70_CS"/>
</dbReference>
<evidence type="ECO:0000256" key="1">
    <source>
        <dbReference type="ARBA" id="ARBA00007381"/>
    </source>
</evidence>
<dbReference type="GO" id="GO:0140662">
    <property type="term" value="F:ATP-dependent protein folding chaperone"/>
    <property type="evidence" value="ECO:0007669"/>
    <property type="project" value="InterPro"/>
</dbReference>
<dbReference type="PROSITE" id="PS00329">
    <property type="entry name" value="HSP70_2"/>
    <property type="match status" value="1"/>
</dbReference>
<keyword evidence="4" id="KW-0143">Chaperone</keyword>
<dbReference type="PRINTS" id="PR00301">
    <property type="entry name" value="HEATSHOCK70"/>
</dbReference>
<evidence type="ECO:0000256" key="4">
    <source>
        <dbReference type="ARBA" id="ARBA00023186"/>
    </source>
</evidence>
<dbReference type="Gene3D" id="2.60.34.10">
    <property type="entry name" value="Substrate Binding Domain Of DNAk, Chain A, domain 1"/>
    <property type="match status" value="1"/>
</dbReference>
<dbReference type="Gene3D" id="1.20.1270.10">
    <property type="match status" value="1"/>
</dbReference>
<dbReference type="Gene3D" id="3.30.420.40">
    <property type="match status" value="2"/>
</dbReference>
<dbReference type="Pfam" id="PF00012">
    <property type="entry name" value="HSP70"/>
    <property type="match status" value="1"/>
</dbReference>
<dbReference type="FunFam" id="3.90.640.10:FF:000003">
    <property type="entry name" value="Molecular chaperone DnaK"/>
    <property type="match status" value="1"/>
</dbReference>
<organism evidence="6 7">
    <name type="scientific">Urbifossiella limnaea</name>
    <dbReference type="NCBI Taxonomy" id="2528023"/>
    <lineage>
        <taxon>Bacteria</taxon>
        <taxon>Pseudomonadati</taxon>
        <taxon>Planctomycetota</taxon>
        <taxon>Planctomycetia</taxon>
        <taxon>Gemmatales</taxon>
        <taxon>Gemmataceae</taxon>
        <taxon>Urbifossiella</taxon>
    </lineage>
</organism>
<evidence type="ECO:0000313" key="7">
    <source>
        <dbReference type="Proteomes" id="UP000319576"/>
    </source>
</evidence>
<keyword evidence="2 5" id="KW-0547">Nucleotide-binding</keyword>
<evidence type="ECO:0000313" key="6">
    <source>
        <dbReference type="EMBL" id="QDU20162.1"/>
    </source>
</evidence>
<dbReference type="KEGG" id="uli:ETAA1_21060"/>
<keyword evidence="3 5" id="KW-0067">ATP-binding</keyword>
<dbReference type="NCBIfam" id="NF003520">
    <property type="entry name" value="PRK05183.1"/>
    <property type="match status" value="1"/>
</dbReference>
<dbReference type="Gene3D" id="3.90.640.10">
    <property type="entry name" value="Actin, Chain A, domain 4"/>
    <property type="match status" value="1"/>
</dbReference>
<dbReference type="PROSITE" id="PS01036">
    <property type="entry name" value="HSP70_3"/>
    <property type="match status" value="1"/>
</dbReference>
<sequence>MTTPAVVGIDLGTTFSLAAAVVDGSPTVLRDAAGNALIPSAISFHPDGTVLVGTAARERALSDPEHTIFSVKRLMGRTLADLERELKLIPHQIVERETDGGRKVLRVNVAGHEHTPEELSAMILKEVRKRAGNPTKAVITVPAYFDDAQRQATRDAGRIAGLDVLRIVNEPTAAALAYGLDRKGAGTVAVYDLGGGTFDCSLLTLADGVFKVLATNGDTYLGGDDFDRELMTLAAREMGADLTARDPELLQHLRDAAERCKIALSNSDSAPLTVRAPNRPPFERVVTRTEFEALIAPHIDRSLARCKAALKDAGLAAAQVQEVVMVGGSTRIPYVRRRVGEFFGRTPHTDLNPDEVVALGAAVQADILAGGRRDVLLLDVVPLSLGVETLGGVVDKLVHRNTTVPCRATTRYTTAADGQTAILLNIYQGERELARDCRCLGTFKLAGIPPMPAQFAQVDVTFLVDQNGLLTVSAKELRSGAAAEVTVQPTHGLSPAEVDQLVTESIENAADDFTARRLIELRNKAAVDQRHTEKALAQAGDRLTAEQRAAIDAAGVELRNAAAGSELPALQRAIDRFAAATNPLAQLVMNEVLRRAVGGRTEDELGRGV</sequence>
<dbReference type="InterPro" id="IPR029047">
    <property type="entry name" value="HSP70_peptide-bd_sf"/>
</dbReference>
<dbReference type="InterPro" id="IPR013126">
    <property type="entry name" value="Hsp_70_fam"/>
</dbReference>
<keyword evidence="7" id="KW-1185">Reference proteome</keyword>
<protein>
    <submittedName>
        <fullName evidence="6">Chaperone protein DnaK</fullName>
    </submittedName>
</protein>
<accession>A0A517XRS4</accession>
<reference evidence="6 7" key="1">
    <citation type="submission" date="2019-02" db="EMBL/GenBank/DDBJ databases">
        <title>Deep-cultivation of Planctomycetes and their phenomic and genomic characterization uncovers novel biology.</title>
        <authorList>
            <person name="Wiegand S."/>
            <person name="Jogler M."/>
            <person name="Boedeker C."/>
            <person name="Pinto D."/>
            <person name="Vollmers J."/>
            <person name="Rivas-Marin E."/>
            <person name="Kohn T."/>
            <person name="Peeters S.H."/>
            <person name="Heuer A."/>
            <person name="Rast P."/>
            <person name="Oberbeckmann S."/>
            <person name="Bunk B."/>
            <person name="Jeske O."/>
            <person name="Meyerdierks A."/>
            <person name="Storesund J.E."/>
            <person name="Kallscheuer N."/>
            <person name="Luecker S."/>
            <person name="Lage O.M."/>
            <person name="Pohl T."/>
            <person name="Merkel B.J."/>
            <person name="Hornburger P."/>
            <person name="Mueller R.-W."/>
            <person name="Bruemmer F."/>
            <person name="Labrenz M."/>
            <person name="Spormann A.M."/>
            <person name="Op den Camp H."/>
            <person name="Overmann J."/>
            <person name="Amann R."/>
            <person name="Jetten M.S.M."/>
            <person name="Mascher T."/>
            <person name="Medema M.H."/>
            <person name="Devos D.P."/>
            <person name="Kaster A.-K."/>
            <person name="Ovreas L."/>
            <person name="Rohde M."/>
            <person name="Galperin M.Y."/>
            <person name="Jogler C."/>
        </authorList>
    </citation>
    <scope>NUCLEOTIDE SEQUENCE [LARGE SCALE GENOMIC DNA]</scope>
    <source>
        <strain evidence="6 7">ETA_A1</strain>
    </source>
</reference>
<dbReference type="AlphaFoldDB" id="A0A517XRS4"/>
<dbReference type="PANTHER" id="PTHR19375">
    <property type="entry name" value="HEAT SHOCK PROTEIN 70KDA"/>
    <property type="match status" value="1"/>
</dbReference>
<comment type="similarity">
    <text evidence="1 5">Belongs to the heat shock protein 70 family.</text>
</comment>
<dbReference type="SUPFAM" id="SSF100934">
    <property type="entry name" value="Heat shock protein 70kD (HSP70), C-terminal subdomain"/>
    <property type="match status" value="1"/>
</dbReference>
<dbReference type="PROSITE" id="PS00297">
    <property type="entry name" value="HSP70_1"/>
    <property type="match status" value="1"/>
</dbReference>
<evidence type="ECO:0000256" key="5">
    <source>
        <dbReference type="RuleBase" id="RU003322"/>
    </source>
</evidence>
<gene>
    <name evidence="6" type="primary">dnaK_3</name>
    <name evidence="6" type="ORF">ETAA1_21060</name>
</gene>